<dbReference type="InterPro" id="IPR036249">
    <property type="entry name" value="Thioredoxin-like_sf"/>
</dbReference>
<dbReference type="Gene3D" id="1.20.1050.10">
    <property type="match status" value="1"/>
</dbReference>
<dbReference type="Pfam" id="PF22041">
    <property type="entry name" value="GST_C_7"/>
    <property type="match status" value="1"/>
</dbReference>
<dbReference type="Pfam" id="PF13409">
    <property type="entry name" value="GST_N_2"/>
    <property type="match status" value="1"/>
</dbReference>
<dbReference type="SUPFAM" id="SSF52833">
    <property type="entry name" value="Thioredoxin-like"/>
    <property type="match status" value="1"/>
</dbReference>
<dbReference type="InterPro" id="IPR050983">
    <property type="entry name" value="GST_Omega/HSP26"/>
</dbReference>
<sequence length="264" mass="29393">MSHDPLPLYYVQKPERQNMITLYDVGPHKYGEGVAMSPFVRGIRLALHFKKIPYTVKELGGHELESTAKSIGAQPTMDYTDGSPKYTVPMIQDSKTGKVLSDSFLIAEYLDEAYPDTPRIIPPGTRMLQLAFCTLTFRTIEPLLPVVRPIVIDKFLPSEVSKAVRKVFEESGAKLTMTEEEQAEAWRKVIVGFKLLAQGYGEGDSPFVMGGTTPTYADMRMAGFLWVADQVVGDSQGWKDIKAVADGKFARLYEETLAVCNKQA</sequence>
<dbReference type="InterPro" id="IPR054416">
    <property type="entry name" value="GST_UstS-like_C"/>
</dbReference>
<dbReference type="Proteomes" id="UP001465976">
    <property type="component" value="Unassembled WGS sequence"/>
</dbReference>
<dbReference type="EMBL" id="JBAHYK010000412">
    <property type="protein sequence ID" value="KAL0574283.1"/>
    <property type="molecule type" value="Genomic_DNA"/>
</dbReference>
<dbReference type="PROSITE" id="PS50404">
    <property type="entry name" value="GST_NTER"/>
    <property type="match status" value="1"/>
</dbReference>
<evidence type="ECO:0000313" key="2">
    <source>
        <dbReference type="EMBL" id="KAL0574283.1"/>
    </source>
</evidence>
<dbReference type="Gene3D" id="3.40.30.10">
    <property type="entry name" value="Glutaredoxin"/>
    <property type="match status" value="1"/>
</dbReference>
<reference evidence="2 3" key="1">
    <citation type="submission" date="2024-02" db="EMBL/GenBank/DDBJ databases">
        <title>A draft genome for the cacao thread blight pathogen Marasmius crinis-equi.</title>
        <authorList>
            <person name="Cohen S.P."/>
            <person name="Baruah I.K."/>
            <person name="Amoako-Attah I."/>
            <person name="Bukari Y."/>
            <person name="Meinhardt L.W."/>
            <person name="Bailey B.A."/>
        </authorList>
    </citation>
    <scope>NUCLEOTIDE SEQUENCE [LARGE SCALE GENOMIC DNA]</scope>
    <source>
        <strain evidence="2 3">GH-76</strain>
    </source>
</reference>
<keyword evidence="3" id="KW-1185">Reference proteome</keyword>
<dbReference type="PANTHER" id="PTHR43968">
    <property type="match status" value="1"/>
</dbReference>
<evidence type="ECO:0000313" key="3">
    <source>
        <dbReference type="Proteomes" id="UP001465976"/>
    </source>
</evidence>
<feature type="domain" description="GST N-terminal" evidence="1">
    <location>
        <begin position="27"/>
        <end position="118"/>
    </location>
</feature>
<protein>
    <recommendedName>
        <fullName evidence="1">GST N-terminal domain-containing protein</fullName>
    </recommendedName>
</protein>
<dbReference type="InterPro" id="IPR004045">
    <property type="entry name" value="Glutathione_S-Trfase_N"/>
</dbReference>
<proteinExistence type="predicted"/>
<dbReference type="PANTHER" id="PTHR43968:SF6">
    <property type="entry name" value="GLUTATHIONE S-TRANSFERASE OMEGA"/>
    <property type="match status" value="1"/>
</dbReference>
<organism evidence="2 3">
    <name type="scientific">Marasmius crinis-equi</name>
    <dbReference type="NCBI Taxonomy" id="585013"/>
    <lineage>
        <taxon>Eukaryota</taxon>
        <taxon>Fungi</taxon>
        <taxon>Dikarya</taxon>
        <taxon>Basidiomycota</taxon>
        <taxon>Agaricomycotina</taxon>
        <taxon>Agaricomycetes</taxon>
        <taxon>Agaricomycetidae</taxon>
        <taxon>Agaricales</taxon>
        <taxon>Marasmiineae</taxon>
        <taxon>Marasmiaceae</taxon>
        <taxon>Marasmius</taxon>
    </lineage>
</organism>
<evidence type="ECO:0000259" key="1">
    <source>
        <dbReference type="PROSITE" id="PS50404"/>
    </source>
</evidence>
<comment type="caution">
    <text evidence="2">The sequence shown here is derived from an EMBL/GenBank/DDBJ whole genome shotgun (WGS) entry which is preliminary data.</text>
</comment>
<gene>
    <name evidence="2" type="ORF">V5O48_007673</name>
</gene>
<accession>A0ABR3FG51</accession>
<name>A0ABR3FG51_9AGAR</name>